<organism evidence="10 11">
    <name type="scientific">Laceyella tengchongensis</name>
    <dbReference type="NCBI Taxonomy" id="574699"/>
    <lineage>
        <taxon>Bacteria</taxon>
        <taxon>Bacillati</taxon>
        <taxon>Bacillota</taxon>
        <taxon>Bacilli</taxon>
        <taxon>Bacillales</taxon>
        <taxon>Thermoactinomycetaceae</taxon>
        <taxon>Laceyella</taxon>
    </lineage>
</organism>
<dbReference type="InterPro" id="IPR036837">
    <property type="entry name" value="Cation_efflux_CTD_sf"/>
</dbReference>
<dbReference type="InterPro" id="IPR027470">
    <property type="entry name" value="Cation_efflux_CTD"/>
</dbReference>
<keyword evidence="4 7" id="KW-0812">Transmembrane</keyword>
<dbReference type="AlphaFoldDB" id="A0AA45WS38"/>
<keyword evidence="5 7" id="KW-1133">Transmembrane helix</keyword>
<comment type="caution">
    <text evidence="10">The sequence shown here is derived from an EMBL/GenBank/DDBJ whole genome shotgun (WGS) entry which is preliminary data.</text>
</comment>
<proteinExistence type="inferred from homology"/>
<evidence type="ECO:0000256" key="7">
    <source>
        <dbReference type="SAM" id="Phobius"/>
    </source>
</evidence>
<dbReference type="Pfam" id="PF16916">
    <property type="entry name" value="ZT_dimer"/>
    <property type="match status" value="1"/>
</dbReference>
<dbReference type="NCBIfam" id="TIGR01297">
    <property type="entry name" value="CDF"/>
    <property type="match status" value="1"/>
</dbReference>
<evidence type="ECO:0000256" key="5">
    <source>
        <dbReference type="ARBA" id="ARBA00022989"/>
    </source>
</evidence>
<keyword evidence="3" id="KW-0813">Transport</keyword>
<evidence type="ECO:0000259" key="9">
    <source>
        <dbReference type="Pfam" id="PF16916"/>
    </source>
</evidence>
<dbReference type="GO" id="GO:0008324">
    <property type="term" value="F:monoatomic cation transmembrane transporter activity"/>
    <property type="evidence" value="ECO:0007669"/>
    <property type="project" value="InterPro"/>
</dbReference>
<dbReference type="InterPro" id="IPR050291">
    <property type="entry name" value="CDF_Transporter"/>
</dbReference>
<dbReference type="InterPro" id="IPR027469">
    <property type="entry name" value="Cation_efflux_TMD_sf"/>
</dbReference>
<gene>
    <name evidence="10" type="ORF">SAMN06265361_1129</name>
</gene>
<dbReference type="PANTHER" id="PTHR43840">
    <property type="entry name" value="MITOCHONDRIAL METAL TRANSPORTER 1-RELATED"/>
    <property type="match status" value="1"/>
</dbReference>
<feature type="transmembrane region" description="Helical" evidence="7">
    <location>
        <begin position="88"/>
        <end position="110"/>
    </location>
</feature>
<dbReference type="Pfam" id="PF01545">
    <property type="entry name" value="Cation_efflux"/>
    <property type="match status" value="1"/>
</dbReference>
<dbReference type="FunFam" id="1.20.1510.10:FF:000006">
    <property type="entry name" value="Divalent cation efflux transporter"/>
    <property type="match status" value="1"/>
</dbReference>
<protein>
    <submittedName>
        <fullName evidence="10">Cation diffusion facilitator family transporter</fullName>
    </submittedName>
</protein>
<dbReference type="InterPro" id="IPR058533">
    <property type="entry name" value="Cation_efflux_TM"/>
</dbReference>
<dbReference type="Gene3D" id="3.30.70.1350">
    <property type="entry name" value="Cation efflux protein, cytoplasmic domain"/>
    <property type="match status" value="1"/>
</dbReference>
<feature type="transmembrane region" description="Helical" evidence="7">
    <location>
        <begin position="122"/>
        <end position="142"/>
    </location>
</feature>
<dbReference type="SUPFAM" id="SSF161111">
    <property type="entry name" value="Cation efflux protein transmembrane domain-like"/>
    <property type="match status" value="1"/>
</dbReference>
<sequence>MVKLPEAKQAAEAQKGAWLSIFSYLILSAVKCWVGVTEHSQAVFADGLNNVSDILLSVAILIGLRVAVQPADSNHPFGHSKAETVATLVAASCMVLVALEVWIGAVEAVLHPRSGQIGNAALAVSLISAVVMLLVSSVNFALSKKTNSEALQAAAHDNRSDALVSLGAAVGIIGANLGWMWMDPLAAFAVGLLILRTGYQVGKPAIDMLMDGFDAEKTERIQARVVQIAGIREVKALRARHQGMHVFVELTVGVDAHLSVEESHRLTEEVEEALIGFEQIAHVHVHVEPADPPQKLTSI</sequence>
<dbReference type="Gene3D" id="1.20.1510.10">
    <property type="entry name" value="Cation efflux protein transmembrane domain"/>
    <property type="match status" value="1"/>
</dbReference>
<evidence type="ECO:0000256" key="6">
    <source>
        <dbReference type="ARBA" id="ARBA00023136"/>
    </source>
</evidence>
<keyword evidence="6 7" id="KW-0472">Membrane</keyword>
<dbReference type="InterPro" id="IPR002524">
    <property type="entry name" value="Cation_efflux"/>
</dbReference>
<feature type="transmembrane region" description="Helical" evidence="7">
    <location>
        <begin position="162"/>
        <end position="195"/>
    </location>
</feature>
<dbReference type="Proteomes" id="UP001157946">
    <property type="component" value="Unassembled WGS sequence"/>
</dbReference>
<dbReference type="EMBL" id="FXTU01000012">
    <property type="protein sequence ID" value="SMP34816.1"/>
    <property type="molecule type" value="Genomic_DNA"/>
</dbReference>
<dbReference type="SUPFAM" id="SSF160240">
    <property type="entry name" value="Cation efflux protein cytoplasmic domain-like"/>
    <property type="match status" value="1"/>
</dbReference>
<feature type="transmembrane region" description="Helical" evidence="7">
    <location>
        <begin position="48"/>
        <end position="68"/>
    </location>
</feature>
<evidence type="ECO:0000256" key="4">
    <source>
        <dbReference type="ARBA" id="ARBA00022692"/>
    </source>
</evidence>
<feature type="domain" description="Cation efflux protein cytoplasmic" evidence="9">
    <location>
        <begin position="214"/>
        <end position="289"/>
    </location>
</feature>
<feature type="transmembrane region" description="Helical" evidence="7">
    <location>
        <begin position="16"/>
        <end position="36"/>
    </location>
</feature>
<evidence type="ECO:0000256" key="1">
    <source>
        <dbReference type="ARBA" id="ARBA00004141"/>
    </source>
</evidence>
<evidence type="ECO:0000313" key="10">
    <source>
        <dbReference type="EMBL" id="SMP34816.1"/>
    </source>
</evidence>
<name>A0AA45WS38_9BACL</name>
<reference evidence="10" key="1">
    <citation type="submission" date="2017-05" db="EMBL/GenBank/DDBJ databases">
        <authorList>
            <person name="Varghese N."/>
            <person name="Submissions S."/>
        </authorList>
    </citation>
    <scope>NUCLEOTIDE SEQUENCE</scope>
    <source>
        <strain evidence="10">DSM 45262</strain>
    </source>
</reference>
<evidence type="ECO:0000256" key="2">
    <source>
        <dbReference type="ARBA" id="ARBA00008114"/>
    </source>
</evidence>
<comment type="subcellular location">
    <subcellularLocation>
        <location evidence="1">Membrane</location>
        <topology evidence="1">Multi-pass membrane protein</topology>
    </subcellularLocation>
</comment>
<feature type="domain" description="Cation efflux protein transmembrane" evidence="8">
    <location>
        <begin position="18"/>
        <end position="210"/>
    </location>
</feature>
<evidence type="ECO:0000259" key="8">
    <source>
        <dbReference type="Pfam" id="PF01545"/>
    </source>
</evidence>
<dbReference type="RefSeq" id="WP_102991388.1">
    <property type="nucleotide sequence ID" value="NZ_FXTU01000012.1"/>
</dbReference>
<evidence type="ECO:0000256" key="3">
    <source>
        <dbReference type="ARBA" id="ARBA00022448"/>
    </source>
</evidence>
<dbReference type="GO" id="GO:0016020">
    <property type="term" value="C:membrane"/>
    <property type="evidence" value="ECO:0007669"/>
    <property type="project" value="UniProtKB-SubCell"/>
</dbReference>
<accession>A0AA45WS38</accession>
<comment type="similarity">
    <text evidence="2">Belongs to the cation diffusion facilitator (CDF) transporter (TC 2.A.4) family.</text>
</comment>
<dbReference type="PANTHER" id="PTHR43840:SF50">
    <property type="entry name" value="MANGANESE EFFLUX SYSTEM PROTEIN MNES"/>
    <property type="match status" value="1"/>
</dbReference>
<evidence type="ECO:0000313" key="11">
    <source>
        <dbReference type="Proteomes" id="UP001157946"/>
    </source>
</evidence>
<keyword evidence="11" id="KW-1185">Reference proteome</keyword>